<accession>A0ABV7R799</accession>
<proteinExistence type="predicted"/>
<protein>
    <submittedName>
        <fullName evidence="1">Chromosome partitioning protein</fullName>
    </submittedName>
</protein>
<dbReference type="SUPFAM" id="SSF52540">
    <property type="entry name" value="P-loop containing nucleoside triphosphate hydrolases"/>
    <property type="match status" value="1"/>
</dbReference>
<keyword evidence="2" id="KW-1185">Reference proteome</keyword>
<dbReference type="PANTHER" id="PTHR32309:SF13">
    <property type="entry name" value="FERRIC ENTEROBACTIN TRANSPORT PROTEIN FEPE"/>
    <property type="match status" value="1"/>
</dbReference>
<name>A0ABV7R799_9RHOB</name>
<sequence length="242" mass="25812">MKGQGPDKLPAQATALEIVRRKVSSKFVRREAALAASDAHHARIIAERFSLLRTRILREMRNRGWTRLAVVPVTADAGGTYVALNLSLAIARQPHTQVALIDLNLGNPGVAELMGVPGCSAISAALRDVQGLERLVFNIHEVPNLSVLAPDRPEAEAAELLQDHMLIEAMNSLHHRHPSEISVLDTAPLLGADAALASLPLADALLLVADGQKGTAADMAEAERLLVGMPPVMGIVLNKAED</sequence>
<dbReference type="EMBL" id="JBHRXJ010000007">
    <property type="protein sequence ID" value="MFC3528655.1"/>
    <property type="molecule type" value="Genomic_DNA"/>
</dbReference>
<dbReference type="PANTHER" id="PTHR32309">
    <property type="entry name" value="TYROSINE-PROTEIN KINASE"/>
    <property type="match status" value="1"/>
</dbReference>
<dbReference type="Gene3D" id="3.40.50.300">
    <property type="entry name" value="P-loop containing nucleotide triphosphate hydrolases"/>
    <property type="match status" value="1"/>
</dbReference>
<comment type="caution">
    <text evidence="1">The sequence shown here is derived from an EMBL/GenBank/DDBJ whole genome shotgun (WGS) entry which is preliminary data.</text>
</comment>
<dbReference type="InterPro" id="IPR027417">
    <property type="entry name" value="P-loop_NTPase"/>
</dbReference>
<evidence type="ECO:0000313" key="2">
    <source>
        <dbReference type="Proteomes" id="UP001595721"/>
    </source>
</evidence>
<dbReference type="RefSeq" id="WP_377744427.1">
    <property type="nucleotide sequence ID" value="NZ_JBHRXJ010000007.1"/>
</dbReference>
<reference evidence="2" key="1">
    <citation type="journal article" date="2019" name="Int. J. Syst. Evol. Microbiol.">
        <title>The Global Catalogue of Microorganisms (GCM) 10K type strain sequencing project: providing services to taxonomists for standard genome sequencing and annotation.</title>
        <authorList>
            <consortium name="The Broad Institute Genomics Platform"/>
            <consortium name="The Broad Institute Genome Sequencing Center for Infectious Disease"/>
            <person name="Wu L."/>
            <person name="Ma J."/>
        </authorList>
    </citation>
    <scope>NUCLEOTIDE SEQUENCE [LARGE SCALE GENOMIC DNA]</scope>
    <source>
        <strain evidence="2">KCTC 42899</strain>
    </source>
</reference>
<evidence type="ECO:0000313" key="1">
    <source>
        <dbReference type="EMBL" id="MFC3528655.1"/>
    </source>
</evidence>
<organism evidence="1 2">
    <name type="scientific">Paracoccus mangrovi</name>
    <dbReference type="NCBI Taxonomy" id="1715645"/>
    <lineage>
        <taxon>Bacteria</taxon>
        <taxon>Pseudomonadati</taxon>
        <taxon>Pseudomonadota</taxon>
        <taxon>Alphaproteobacteria</taxon>
        <taxon>Rhodobacterales</taxon>
        <taxon>Paracoccaceae</taxon>
        <taxon>Paracoccus</taxon>
    </lineage>
</organism>
<dbReference type="Proteomes" id="UP001595721">
    <property type="component" value="Unassembled WGS sequence"/>
</dbReference>
<dbReference type="InterPro" id="IPR050445">
    <property type="entry name" value="Bact_polysacc_biosynth/exp"/>
</dbReference>
<gene>
    <name evidence="1" type="ORF">ACFOMH_10755</name>
</gene>